<dbReference type="Gene3D" id="3.20.20.100">
    <property type="entry name" value="NADP-dependent oxidoreductase domain"/>
    <property type="match status" value="1"/>
</dbReference>
<feature type="domain" description="NADP-dependent oxidoreductase" evidence="2">
    <location>
        <begin position="17"/>
        <end position="321"/>
    </location>
</feature>
<keyword evidence="1" id="KW-0560">Oxidoreductase</keyword>
<dbReference type="InterPro" id="IPR036812">
    <property type="entry name" value="NAD(P)_OxRdtase_dom_sf"/>
</dbReference>
<evidence type="ECO:0000259" key="2">
    <source>
        <dbReference type="Pfam" id="PF00248"/>
    </source>
</evidence>
<name>A0AB73T1M5_9FIRM</name>
<dbReference type="Pfam" id="PF00248">
    <property type="entry name" value="Aldo_ket_red"/>
    <property type="match status" value="1"/>
</dbReference>
<dbReference type="PANTHER" id="PTHR43364">
    <property type="entry name" value="NADH-SPECIFIC METHYLGLYOXAL REDUCTASE-RELATED"/>
    <property type="match status" value="1"/>
</dbReference>
<evidence type="ECO:0000256" key="1">
    <source>
        <dbReference type="ARBA" id="ARBA00023002"/>
    </source>
</evidence>
<dbReference type="PANTHER" id="PTHR43364:SF4">
    <property type="entry name" value="NAD(P)-LINKED OXIDOREDUCTASE SUPERFAMILY PROTEIN"/>
    <property type="match status" value="1"/>
</dbReference>
<dbReference type="InterPro" id="IPR023210">
    <property type="entry name" value="NADP_OxRdtase_dom"/>
</dbReference>
<organism evidence="3 4">
    <name type="scientific">Murimonas intestini</name>
    <dbReference type="NCBI Taxonomy" id="1337051"/>
    <lineage>
        <taxon>Bacteria</taxon>
        <taxon>Bacillati</taxon>
        <taxon>Bacillota</taxon>
        <taxon>Clostridia</taxon>
        <taxon>Lachnospirales</taxon>
        <taxon>Lachnospiraceae</taxon>
        <taxon>Murimonas</taxon>
    </lineage>
</organism>
<comment type="caution">
    <text evidence="3">The sequence shown here is derived from an EMBL/GenBank/DDBJ whole genome shotgun (WGS) entry which is preliminary data.</text>
</comment>
<reference evidence="3 4" key="1">
    <citation type="submission" date="2018-05" db="EMBL/GenBank/DDBJ databases">
        <authorList>
            <person name="Goeker M."/>
            <person name="Huntemann M."/>
            <person name="Clum A."/>
            <person name="Pillay M."/>
            <person name="Palaniappan K."/>
            <person name="Varghese N."/>
            <person name="Mikhailova N."/>
            <person name="Stamatis D."/>
            <person name="Reddy T."/>
            <person name="Daum C."/>
            <person name="Shapiro N."/>
            <person name="Ivanova N."/>
            <person name="Kyrpides N."/>
            <person name="Woyke T."/>
        </authorList>
    </citation>
    <scope>NUCLEOTIDE SEQUENCE [LARGE SCALE GENOMIC DNA]</scope>
    <source>
        <strain evidence="3 4">DSM 26524</strain>
    </source>
</reference>
<keyword evidence="4" id="KW-1185">Reference proteome</keyword>
<proteinExistence type="predicted"/>
<dbReference type="EMBL" id="QGGY01000010">
    <property type="protein sequence ID" value="PWJ74052.1"/>
    <property type="molecule type" value="Genomic_DNA"/>
</dbReference>
<dbReference type="CDD" id="cd19082">
    <property type="entry name" value="AKR_AKR10A1_2"/>
    <property type="match status" value="1"/>
</dbReference>
<dbReference type="GO" id="GO:0005829">
    <property type="term" value="C:cytosol"/>
    <property type="evidence" value="ECO:0007669"/>
    <property type="project" value="TreeGrafter"/>
</dbReference>
<gene>
    <name evidence="3" type="ORF">C7383_11092</name>
</gene>
<dbReference type="AlphaFoldDB" id="A0AB73T1M5"/>
<dbReference type="InterPro" id="IPR050523">
    <property type="entry name" value="AKR_Detox_Biosynth"/>
</dbReference>
<evidence type="ECO:0000313" key="3">
    <source>
        <dbReference type="EMBL" id="PWJ74052.1"/>
    </source>
</evidence>
<protein>
    <submittedName>
        <fullName evidence="3">Aryl-alcohol dehydrogenase-like predicted oxidoreductase</fullName>
    </submittedName>
</protein>
<accession>A0AB73T1M5</accession>
<dbReference type="SUPFAM" id="SSF51430">
    <property type="entry name" value="NAD(P)-linked oxidoreductase"/>
    <property type="match status" value="1"/>
</dbReference>
<evidence type="ECO:0000313" key="4">
    <source>
        <dbReference type="Proteomes" id="UP000245412"/>
    </source>
</evidence>
<dbReference type="Proteomes" id="UP000245412">
    <property type="component" value="Unassembled WGS sequence"/>
</dbReference>
<dbReference type="GO" id="GO:0016491">
    <property type="term" value="F:oxidoreductase activity"/>
    <property type="evidence" value="ECO:0007669"/>
    <property type="project" value="UniProtKB-KW"/>
</dbReference>
<sequence length="322" mass="37053">MRQQIIIPDTDLGPMFPLGLGAAQAGLKWDGADADRLFDAFLSFGGNVIDTARVYSDWVKPEIGRSERVLGDWFSRSKKRNHVILFTKGGHPDMNIPVPDLHLNRLSRQDMVYDVEASLKALRTDYIDIYFYHRDDKSIPVSELIETLQSFVKEGKIRYYGCSNWTSSRMKEADEYCRRMGYRSFVGNEALLNIGYKYMNPLADDTLCYADSEMQEYHKNNSRNLLIPYMGICGGFFHHFLEKGEDSVKDSPYYTEGNIRTAARIKELTEKYGITVSQAVLGFFTQQEFPCLPLYGPRNMENLSEVMKTFEIPFEKSDYSDL</sequence>